<evidence type="ECO:0000313" key="13">
    <source>
        <dbReference type="Ensembl" id="ENSMAMP00000024797.2"/>
    </source>
</evidence>
<evidence type="ECO:0000256" key="11">
    <source>
        <dbReference type="ARBA" id="ARBA00035134"/>
    </source>
</evidence>
<dbReference type="GO" id="GO:0005739">
    <property type="term" value="C:mitochondrion"/>
    <property type="evidence" value="ECO:0007669"/>
    <property type="project" value="UniProtKB-SubCell"/>
</dbReference>
<evidence type="ECO:0000256" key="5">
    <source>
        <dbReference type="ARBA" id="ARBA00022845"/>
    </source>
</evidence>
<evidence type="ECO:0000256" key="12">
    <source>
        <dbReference type="PROSITE-ProRule" id="PRU00708"/>
    </source>
</evidence>
<comment type="subcellular location">
    <subcellularLocation>
        <location evidence="1">Mitochondrion</location>
    </subcellularLocation>
</comment>
<reference evidence="13" key="2">
    <citation type="submission" date="2025-09" db="UniProtKB">
        <authorList>
            <consortium name="Ensembl"/>
        </authorList>
    </citation>
    <scope>IDENTIFICATION</scope>
</reference>
<keyword evidence="5" id="KW-0810">Translation regulation</keyword>
<dbReference type="GO" id="GO:1990904">
    <property type="term" value="C:ribonucleoprotein complex"/>
    <property type="evidence" value="ECO:0007669"/>
    <property type="project" value="UniProtKB-KW"/>
</dbReference>
<feature type="repeat" description="PPR" evidence="12">
    <location>
        <begin position="157"/>
        <end position="191"/>
    </location>
</feature>
<dbReference type="Pfam" id="PF13812">
    <property type="entry name" value="PPR_3"/>
    <property type="match status" value="1"/>
</dbReference>
<dbReference type="Gene3D" id="1.25.40.10">
    <property type="entry name" value="Tetratricopeptide repeat domain"/>
    <property type="match status" value="1"/>
</dbReference>
<dbReference type="STRING" id="205130.ENSMAMP00000024797"/>
<dbReference type="GO" id="GO:0019843">
    <property type="term" value="F:rRNA binding"/>
    <property type="evidence" value="ECO:0007669"/>
    <property type="project" value="UniProtKB-KW"/>
</dbReference>
<dbReference type="GO" id="GO:0005840">
    <property type="term" value="C:ribosome"/>
    <property type="evidence" value="ECO:0007669"/>
    <property type="project" value="UniProtKB-KW"/>
</dbReference>
<comment type="similarity">
    <text evidence="2">Belongs to the mitochondrion-specific ribosomal protein mS39 family.</text>
</comment>
<keyword evidence="8" id="KW-0689">Ribosomal protein</keyword>
<evidence type="ECO:0000256" key="6">
    <source>
        <dbReference type="ARBA" id="ARBA00022884"/>
    </source>
</evidence>
<keyword evidence="3" id="KW-0699">rRNA-binding</keyword>
<evidence type="ECO:0000256" key="9">
    <source>
        <dbReference type="ARBA" id="ARBA00023128"/>
    </source>
</evidence>
<evidence type="ECO:0000256" key="2">
    <source>
        <dbReference type="ARBA" id="ARBA00008551"/>
    </source>
</evidence>
<evidence type="ECO:0000256" key="4">
    <source>
        <dbReference type="ARBA" id="ARBA00022737"/>
    </source>
</evidence>
<keyword evidence="4" id="KW-0677">Repeat</keyword>
<dbReference type="PANTHER" id="PTHR16276:SF1">
    <property type="entry name" value="SMALL RIBOSOMAL SUBUNIT PROTEIN MS39"/>
    <property type="match status" value="1"/>
</dbReference>
<keyword evidence="9" id="KW-0496">Mitochondrion</keyword>
<dbReference type="Proteomes" id="UP000261640">
    <property type="component" value="Unplaced"/>
</dbReference>
<keyword evidence="7" id="KW-0809">Transit peptide</keyword>
<dbReference type="InterPro" id="IPR002885">
    <property type="entry name" value="PPR_rpt"/>
</dbReference>
<dbReference type="GeneTree" id="ENSGT00390000016876"/>
<evidence type="ECO:0000256" key="7">
    <source>
        <dbReference type="ARBA" id="ARBA00022946"/>
    </source>
</evidence>
<protein>
    <recommendedName>
        <fullName evidence="11">Small ribosomal subunit protein mS39</fullName>
    </recommendedName>
</protein>
<organism evidence="13 14">
    <name type="scientific">Mastacembelus armatus</name>
    <name type="common">zig-zag eel</name>
    <dbReference type="NCBI Taxonomy" id="205130"/>
    <lineage>
        <taxon>Eukaryota</taxon>
        <taxon>Metazoa</taxon>
        <taxon>Chordata</taxon>
        <taxon>Craniata</taxon>
        <taxon>Vertebrata</taxon>
        <taxon>Euteleostomi</taxon>
        <taxon>Actinopterygii</taxon>
        <taxon>Neopterygii</taxon>
        <taxon>Teleostei</taxon>
        <taxon>Neoteleostei</taxon>
        <taxon>Acanthomorphata</taxon>
        <taxon>Anabantaria</taxon>
        <taxon>Synbranchiformes</taxon>
        <taxon>Mastacembelidae</taxon>
        <taxon>Mastacembelus</taxon>
    </lineage>
</organism>
<name>A0A3Q3MI32_9TELE</name>
<accession>A0A3Q3MI32</accession>
<evidence type="ECO:0000313" key="14">
    <source>
        <dbReference type="Proteomes" id="UP000261640"/>
    </source>
</evidence>
<reference evidence="13" key="1">
    <citation type="submission" date="2025-08" db="UniProtKB">
        <authorList>
            <consortium name="Ensembl"/>
        </authorList>
    </citation>
    <scope>IDENTIFICATION</scope>
</reference>
<dbReference type="GO" id="GO:0043024">
    <property type="term" value="F:ribosomal small subunit binding"/>
    <property type="evidence" value="ECO:0007669"/>
    <property type="project" value="InterPro"/>
</dbReference>
<dbReference type="Ensembl" id="ENSMAMT00000025435.2">
    <property type="protein sequence ID" value="ENSMAMP00000024797.2"/>
    <property type="gene ID" value="ENSMAMG00000016642.2"/>
</dbReference>
<evidence type="ECO:0000256" key="1">
    <source>
        <dbReference type="ARBA" id="ARBA00004173"/>
    </source>
</evidence>
<dbReference type="GO" id="GO:0032543">
    <property type="term" value="P:mitochondrial translation"/>
    <property type="evidence" value="ECO:0007669"/>
    <property type="project" value="InterPro"/>
</dbReference>
<dbReference type="PROSITE" id="PS51375">
    <property type="entry name" value="PPR"/>
    <property type="match status" value="1"/>
</dbReference>
<proteinExistence type="inferred from homology"/>
<dbReference type="Pfam" id="PF22330">
    <property type="entry name" value="Rib_mS39_PPR"/>
    <property type="match status" value="1"/>
</dbReference>
<evidence type="ECO:0000256" key="8">
    <source>
        <dbReference type="ARBA" id="ARBA00022980"/>
    </source>
</evidence>
<evidence type="ECO:0000256" key="3">
    <source>
        <dbReference type="ARBA" id="ARBA00022730"/>
    </source>
</evidence>
<dbReference type="InterPro" id="IPR055063">
    <property type="entry name" value="Rib_mS39_PPR"/>
</dbReference>
<keyword evidence="14" id="KW-1185">Reference proteome</keyword>
<evidence type="ECO:0000256" key="10">
    <source>
        <dbReference type="ARBA" id="ARBA00023274"/>
    </source>
</evidence>
<dbReference type="InterPro" id="IPR037387">
    <property type="entry name" value="PTCD3"/>
</dbReference>
<dbReference type="GO" id="GO:0006417">
    <property type="term" value="P:regulation of translation"/>
    <property type="evidence" value="ECO:0007669"/>
    <property type="project" value="UniProtKB-KW"/>
</dbReference>
<keyword evidence="10" id="KW-0687">Ribonucleoprotein</keyword>
<dbReference type="PANTHER" id="PTHR16276">
    <property type="entry name" value="PENTATRICOPEPTIDE REPEAT DOMAIN-CONTAINING PROTEIN 3"/>
    <property type="match status" value="1"/>
</dbReference>
<sequence>QDDSYLSPRNSAEFKLYTLSQESGRSAAKYFVNTNPKFFTKDFAEPHIPCLMPETVSLRLEEVSEEALKERISLSKVTAAVDMYDQLLQAGTAVSMETTHDLLDLICLHCDRDPVQEEVPQTEDMVRRFRHASDFMKTMWRENNNAERIFNLLPERDTRCYSALIRGMVKHGAYAKAFSMYTDLLNNRLTADVHIFNVLISAAPDVREKYNERWDLIADLLNQMSQQKVWPNLLTFNSVLKALRRCGPLARTQALLTLNEMKALLCIMEHIDEVLKWYRLLIPSLYYPNPQSLRDLFQALDTDSRLDLLPAIWKDIRSLGHDNKLALVEEVLSLMARDEHSPESLAVCALDVKSVFDGDKGRPGLEWSTSSLTHITSLLLKANKTQQAWEMLQIFKAKNRVPSERLLNNFLSVCRSDGSCQRAVDLVQLSAAFCLPATSVLAKQVLAEFDLTEEQRYTQILYVCRNRNTTVKKFSITSKRPAFGDPEWCCGLCAQP</sequence>
<keyword evidence="6" id="KW-0694">RNA-binding</keyword>
<dbReference type="InterPro" id="IPR011990">
    <property type="entry name" value="TPR-like_helical_dom_sf"/>
</dbReference>
<dbReference type="AlphaFoldDB" id="A0A3Q3MI32"/>